<evidence type="ECO:0000313" key="1">
    <source>
        <dbReference type="EMBL" id="MFB9572001.1"/>
    </source>
</evidence>
<evidence type="ECO:0008006" key="3">
    <source>
        <dbReference type="Google" id="ProtNLM"/>
    </source>
</evidence>
<dbReference type="EMBL" id="JBHMCG010000031">
    <property type="protein sequence ID" value="MFB9572001.1"/>
    <property type="molecule type" value="Genomic_DNA"/>
</dbReference>
<name>A0ABV5R3R7_9ACTN</name>
<accession>A0ABV5R3R7</accession>
<sequence length="63" mass="7143">MLLRLVHFGVTNAFALLRLLSTSDRDRIVETLALRHQITDWSANWVQSGCGSRRPTERSSPCC</sequence>
<dbReference type="RefSeq" id="WP_345516529.1">
    <property type="nucleotide sequence ID" value="NZ_BAAAXD010000038.1"/>
</dbReference>
<gene>
    <name evidence="1" type="ORF">ACFFTL_06580</name>
</gene>
<organism evidence="1 2">
    <name type="scientific">Streptomyces yanii</name>
    <dbReference type="NCBI Taxonomy" id="78510"/>
    <lineage>
        <taxon>Bacteria</taxon>
        <taxon>Bacillati</taxon>
        <taxon>Actinomycetota</taxon>
        <taxon>Actinomycetes</taxon>
        <taxon>Kitasatosporales</taxon>
        <taxon>Streptomycetaceae</taxon>
        <taxon>Streptomyces</taxon>
    </lineage>
</organism>
<keyword evidence="2" id="KW-1185">Reference proteome</keyword>
<proteinExistence type="predicted"/>
<dbReference type="Proteomes" id="UP001589710">
    <property type="component" value="Unassembled WGS sequence"/>
</dbReference>
<evidence type="ECO:0000313" key="2">
    <source>
        <dbReference type="Proteomes" id="UP001589710"/>
    </source>
</evidence>
<reference evidence="1 2" key="1">
    <citation type="submission" date="2024-09" db="EMBL/GenBank/DDBJ databases">
        <authorList>
            <person name="Sun Q."/>
            <person name="Mori K."/>
        </authorList>
    </citation>
    <scope>NUCLEOTIDE SEQUENCE [LARGE SCALE GENOMIC DNA]</scope>
    <source>
        <strain evidence="1 2">JCM 3331</strain>
    </source>
</reference>
<protein>
    <recommendedName>
        <fullName evidence="3">Tn3 transposase DDE domain-containing protein</fullName>
    </recommendedName>
</protein>
<comment type="caution">
    <text evidence="1">The sequence shown here is derived from an EMBL/GenBank/DDBJ whole genome shotgun (WGS) entry which is preliminary data.</text>
</comment>